<organism evidence="1">
    <name type="scientific">marine metagenome</name>
    <dbReference type="NCBI Taxonomy" id="408172"/>
    <lineage>
        <taxon>unclassified sequences</taxon>
        <taxon>metagenomes</taxon>
        <taxon>ecological metagenomes</taxon>
    </lineage>
</organism>
<dbReference type="AlphaFoldDB" id="A0A382K3Z9"/>
<protein>
    <submittedName>
        <fullName evidence="1">Uncharacterized protein</fullName>
    </submittedName>
</protein>
<sequence length="61" mass="7000">MQIFQITNLSIVTGGSIANEIISQAYEDLKSTQMELHETKKIIALTKTFQKFIPEQFLNRV</sequence>
<dbReference type="EMBL" id="UINC01078266">
    <property type="protein sequence ID" value="SVC19180.1"/>
    <property type="molecule type" value="Genomic_DNA"/>
</dbReference>
<accession>A0A382K3Z9</accession>
<gene>
    <name evidence="1" type="ORF">METZ01_LOCUS272034</name>
</gene>
<feature type="non-terminal residue" evidence="1">
    <location>
        <position position="61"/>
    </location>
</feature>
<evidence type="ECO:0000313" key="1">
    <source>
        <dbReference type="EMBL" id="SVC19180.1"/>
    </source>
</evidence>
<name>A0A382K3Z9_9ZZZZ</name>
<proteinExistence type="predicted"/>
<reference evidence="1" key="1">
    <citation type="submission" date="2018-05" db="EMBL/GenBank/DDBJ databases">
        <authorList>
            <person name="Lanie J.A."/>
            <person name="Ng W.-L."/>
            <person name="Kazmierczak K.M."/>
            <person name="Andrzejewski T.M."/>
            <person name="Davidsen T.M."/>
            <person name="Wayne K.J."/>
            <person name="Tettelin H."/>
            <person name="Glass J.I."/>
            <person name="Rusch D."/>
            <person name="Podicherti R."/>
            <person name="Tsui H.-C.T."/>
            <person name="Winkler M.E."/>
        </authorList>
    </citation>
    <scope>NUCLEOTIDE SEQUENCE</scope>
</reference>